<evidence type="ECO:0000256" key="5">
    <source>
        <dbReference type="ARBA" id="ARBA00023043"/>
    </source>
</evidence>
<dbReference type="SUPFAM" id="SSF57850">
    <property type="entry name" value="RING/U-box"/>
    <property type="match status" value="1"/>
</dbReference>
<dbReference type="InterPro" id="IPR044862">
    <property type="entry name" value="Pro_4_hyd_alph_FE2OG_OXY"/>
</dbReference>
<dbReference type="InterPro" id="IPR036770">
    <property type="entry name" value="Ankyrin_rpt-contain_sf"/>
</dbReference>
<evidence type="ECO:0000256" key="8">
    <source>
        <dbReference type="SAM" id="MobiDB-lite"/>
    </source>
</evidence>
<dbReference type="Gene3D" id="2.60.120.620">
    <property type="entry name" value="q2cbj1_9rhob like domain"/>
    <property type="match status" value="1"/>
</dbReference>
<organism evidence="10">
    <name type="scientific">Aphanomyces astaci</name>
    <name type="common">Crayfish plague agent</name>
    <dbReference type="NCBI Taxonomy" id="112090"/>
    <lineage>
        <taxon>Eukaryota</taxon>
        <taxon>Sar</taxon>
        <taxon>Stramenopiles</taxon>
        <taxon>Oomycota</taxon>
        <taxon>Saprolegniomycetes</taxon>
        <taxon>Saprolegniales</taxon>
        <taxon>Verrucalvaceae</taxon>
        <taxon>Aphanomyces</taxon>
    </lineage>
</organism>
<dbReference type="VEuPathDB" id="FungiDB:H257_06337"/>
<keyword evidence="7" id="KW-0862">Zinc</keyword>
<keyword evidence="2" id="KW-0677">Repeat</keyword>
<gene>
    <name evidence="10" type="ORF">H257_06337</name>
</gene>
<dbReference type="InterPro" id="IPR006620">
    <property type="entry name" value="Pro_4_hyd_alph"/>
</dbReference>
<feature type="compositionally biased region" description="Basic residues" evidence="8">
    <location>
        <begin position="29"/>
        <end position="38"/>
    </location>
</feature>
<reference evidence="10" key="1">
    <citation type="submission" date="2013-12" db="EMBL/GenBank/DDBJ databases">
        <title>The Genome Sequence of Aphanomyces astaci APO3.</title>
        <authorList>
            <consortium name="The Broad Institute Genomics Platform"/>
            <person name="Russ C."/>
            <person name="Tyler B."/>
            <person name="van West P."/>
            <person name="Dieguez-Uribeondo J."/>
            <person name="Young S.K."/>
            <person name="Zeng Q."/>
            <person name="Gargeya S."/>
            <person name="Fitzgerald M."/>
            <person name="Abouelleil A."/>
            <person name="Alvarado L."/>
            <person name="Chapman S.B."/>
            <person name="Gainer-Dewar J."/>
            <person name="Goldberg J."/>
            <person name="Griggs A."/>
            <person name="Gujja S."/>
            <person name="Hansen M."/>
            <person name="Howarth C."/>
            <person name="Imamovic A."/>
            <person name="Ireland A."/>
            <person name="Larimer J."/>
            <person name="McCowan C."/>
            <person name="Murphy C."/>
            <person name="Pearson M."/>
            <person name="Poon T.W."/>
            <person name="Priest M."/>
            <person name="Roberts A."/>
            <person name="Saif S."/>
            <person name="Shea T."/>
            <person name="Sykes S."/>
            <person name="Wortman J."/>
            <person name="Nusbaum C."/>
            <person name="Birren B."/>
        </authorList>
    </citation>
    <scope>NUCLEOTIDE SEQUENCE [LARGE SCALE GENOMIC DNA]</scope>
    <source>
        <strain evidence="10">APO3</strain>
    </source>
</reference>
<name>W4GNE6_APHAT</name>
<proteinExistence type="predicted"/>
<evidence type="ECO:0000256" key="6">
    <source>
        <dbReference type="PROSITE-ProRule" id="PRU00023"/>
    </source>
</evidence>
<dbReference type="Pfam" id="PF13640">
    <property type="entry name" value="2OG-FeII_Oxy_3"/>
    <property type="match status" value="1"/>
</dbReference>
<dbReference type="RefSeq" id="XP_009829828.1">
    <property type="nucleotide sequence ID" value="XM_009831526.1"/>
</dbReference>
<keyword evidence="5 6" id="KW-0040">ANK repeat</keyword>
<dbReference type="AlphaFoldDB" id="W4GNE6"/>
<dbReference type="InterPro" id="IPR050776">
    <property type="entry name" value="Ank_Repeat/CDKN_Inhibitor"/>
</dbReference>
<feature type="domain" description="RING-type" evidence="9">
    <location>
        <begin position="170"/>
        <end position="214"/>
    </location>
</feature>
<dbReference type="STRING" id="112090.W4GNE6"/>
<dbReference type="InterPro" id="IPR001841">
    <property type="entry name" value="Znf_RING"/>
</dbReference>
<accession>W4GNE6</accession>
<dbReference type="EMBL" id="KI913125">
    <property type="protein sequence ID" value="ETV80881.1"/>
    <property type="molecule type" value="Genomic_DNA"/>
</dbReference>
<evidence type="ECO:0000256" key="2">
    <source>
        <dbReference type="ARBA" id="ARBA00022737"/>
    </source>
</evidence>
<dbReference type="GO" id="GO:0005506">
    <property type="term" value="F:iron ion binding"/>
    <property type="evidence" value="ECO:0007669"/>
    <property type="project" value="InterPro"/>
</dbReference>
<keyword evidence="7" id="KW-0479">Metal-binding</keyword>
<dbReference type="GO" id="GO:0051213">
    <property type="term" value="F:dioxygenase activity"/>
    <property type="evidence" value="ECO:0007669"/>
    <property type="project" value="UniProtKB-KW"/>
</dbReference>
<protein>
    <recommendedName>
        <fullName evidence="9">RING-type domain-containing protein</fullName>
    </recommendedName>
</protein>
<dbReference type="Pfam" id="PF12796">
    <property type="entry name" value="Ank_2"/>
    <property type="match status" value="1"/>
</dbReference>
<keyword evidence="7" id="KW-0863">Zinc-finger</keyword>
<dbReference type="GO" id="GO:0016705">
    <property type="term" value="F:oxidoreductase activity, acting on paired donors, with incorporation or reduction of molecular oxygen"/>
    <property type="evidence" value="ECO:0007669"/>
    <property type="project" value="InterPro"/>
</dbReference>
<dbReference type="GeneID" id="20808333"/>
<comment type="cofactor">
    <cofactor evidence="1">
        <name>L-ascorbate</name>
        <dbReference type="ChEBI" id="CHEBI:38290"/>
    </cofactor>
</comment>
<dbReference type="OrthoDB" id="539213at2759"/>
<evidence type="ECO:0000256" key="1">
    <source>
        <dbReference type="ARBA" id="ARBA00001961"/>
    </source>
</evidence>
<dbReference type="SMART" id="SM00702">
    <property type="entry name" value="P4Hc"/>
    <property type="match status" value="1"/>
</dbReference>
<keyword evidence="3" id="KW-0223">Dioxygenase</keyword>
<feature type="region of interest" description="Disordered" evidence="8">
    <location>
        <begin position="1"/>
        <end position="39"/>
    </location>
</feature>
<feature type="repeat" description="ANK" evidence="6">
    <location>
        <begin position="316"/>
        <end position="348"/>
    </location>
</feature>
<dbReference type="PROSITE" id="PS50089">
    <property type="entry name" value="ZF_RING_2"/>
    <property type="match status" value="1"/>
</dbReference>
<dbReference type="GO" id="GO:0031418">
    <property type="term" value="F:L-ascorbic acid binding"/>
    <property type="evidence" value="ECO:0007669"/>
    <property type="project" value="InterPro"/>
</dbReference>
<sequence>MSNNRQQPPLAKRKPSAINMEAGGDGKAKGRQSKRRNERIRTFYKINNNSIMSREELSHEEIAAYVGHIDNKCLARFGVMKLSKYNLNVPCGVSMDNATSMSLLGYAAVHSPQVCLSLLYAGADPSYDCQSGLVIHPESRAMLLRYPIQYIVWIISLLALSISQRHGSACVHCSDDSNHVVQLSPCRHPICQGCFWAHFSLLRIDQDLTCPHCHVDIENAASTCPPRPPPTADAPSTIAQASLDAYLRLSHIPPKGHKNVKPTVEPLPLWRALQLYVGLTPKQRDAEMFKAVVARNAGRLRALVHVGVDVNCRNEYGQTCLFMAAWTGDLGCVEALLASGAAADLADNAGTLPSQCALRHGHHAIASILYQANMILPCQDHHEGQEGVVANGLEHLHPPTHHDSRFVELIPSASAHPGAGSGYFDNAFPDDFLARLDALHGTLPVAPKEKESCSNRSYFCDSLGWVLDGVRRACGRAVFPNMRFLHYTDVGGSLPAHVDLSRTDLQGVTSTKTFIIYLTTCASGGQTNLLTSTNAHDHNVLAAVQPRRGRLLIFPHLCPHEGAVVQHVPKLLLRGEMY</sequence>
<evidence type="ECO:0000256" key="4">
    <source>
        <dbReference type="ARBA" id="ARBA00023002"/>
    </source>
</evidence>
<dbReference type="PROSITE" id="PS50088">
    <property type="entry name" value="ANK_REPEAT"/>
    <property type="match status" value="1"/>
</dbReference>
<evidence type="ECO:0000256" key="7">
    <source>
        <dbReference type="PROSITE-ProRule" id="PRU00175"/>
    </source>
</evidence>
<evidence type="ECO:0000256" key="3">
    <source>
        <dbReference type="ARBA" id="ARBA00022964"/>
    </source>
</evidence>
<keyword evidence="4" id="KW-0560">Oxidoreductase</keyword>
<dbReference type="InterPro" id="IPR002110">
    <property type="entry name" value="Ankyrin_rpt"/>
</dbReference>
<dbReference type="PANTHER" id="PTHR24201">
    <property type="entry name" value="ANK_REP_REGION DOMAIN-CONTAINING PROTEIN"/>
    <property type="match status" value="1"/>
</dbReference>
<dbReference type="SUPFAM" id="SSF48403">
    <property type="entry name" value="Ankyrin repeat"/>
    <property type="match status" value="1"/>
</dbReference>
<evidence type="ECO:0000259" key="9">
    <source>
        <dbReference type="PROSITE" id="PS50089"/>
    </source>
</evidence>
<dbReference type="GO" id="GO:0008270">
    <property type="term" value="F:zinc ion binding"/>
    <property type="evidence" value="ECO:0007669"/>
    <property type="project" value="UniProtKB-KW"/>
</dbReference>
<evidence type="ECO:0000313" key="10">
    <source>
        <dbReference type="EMBL" id="ETV80881.1"/>
    </source>
</evidence>
<dbReference type="Gene3D" id="1.25.40.20">
    <property type="entry name" value="Ankyrin repeat-containing domain"/>
    <property type="match status" value="1"/>
</dbReference>
<dbReference type="SMART" id="SM00248">
    <property type="entry name" value="ANK"/>
    <property type="match status" value="1"/>
</dbReference>